<evidence type="ECO:0000313" key="3">
    <source>
        <dbReference type="RefSeq" id="XP_039122113.1"/>
    </source>
</evidence>
<protein>
    <submittedName>
        <fullName evidence="3">Uncharacterized protein LOC120258743</fullName>
    </submittedName>
</protein>
<keyword evidence="1" id="KW-0812">Transmembrane</keyword>
<evidence type="ECO:0000256" key="1">
    <source>
        <dbReference type="SAM" id="Phobius"/>
    </source>
</evidence>
<evidence type="ECO:0000313" key="2">
    <source>
        <dbReference type="Proteomes" id="UP001515500"/>
    </source>
</evidence>
<name>A0AB40B4U5_DIOCR</name>
<keyword evidence="1" id="KW-0472">Membrane</keyword>
<dbReference type="Proteomes" id="UP001515500">
    <property type="component" value="Chromosome 4"/>
</dbReference>
<accession>A0AB40B4U5</accession>
<keyword evidence="1" id="KW-1133">Transmembrane helix</keyword>
<gene>
    <name evidence="3" type="primary">LOC120258743</name>
</gene>
<keyword evidence="2" id="KW-1185">Reference proteome</keyword>
<dbReference type="AlphaFoldDB" id="A0AB40B4U5"/>
<reference evidence="3" key="1">
    <citation type="submission" date="2025-08" db="UniProtKB">
        <authorList>
            <consortium name="RefSeq"/>
        </authorList>
    </citation>
    <scope>IDENTIFICATION</scope>
</reference>
<sequence>MWQIESFWEKSLIPLVKIHETLDRSQTVERTYGDCTADHEGKSDSDLVLERIFDQSDPLVPSNTSLVRSPGIGNIFFFFFFFFIVDAKLARSSSCPKVAPRSLALPKILTARRTWRGNGFAWWIGCFWRKGKMQNKRLKDVEISFPIVYGTISFWLGKKASERRQVRI</sequence>
<dbReference type="RefSeq" id="XP_039122113.1">
    <property type="nucleotide sequence ID" value="XM_039266179.1"/>
</dbReference>
<proteinExistence type="predicted"/>
<dbReference type="GeneID" id="120258743"/>
<organism evidence="2 3">
    <name type="scientific">Dioscorea cayennensis subsp. rotundata</name>
    <name type="common">White Guinea yam</name>
    <name type="synonym">Dioscorea rotundata</name>
    <dbReference type="NCBI Taxonomy" id="55577"/>
    <lineage>
        <taxon>Eukaryota</taxon>
        <taxon>Viridiplantae</taxon>
        <taxon>Streptophyta</taxon>
        <taxon>Embryophyta</taxon>
        <taxon>Tracheophyta</taxon>
        <taxon>Spermatophyta</taxon>
        <taxon>Magnoliopsida</taxon>
        <taxon>Liliopsida</taxon>
        <taxon>Dioscoreales</taxon>
        <taxon>Dioscoreaceae</taxon>
        <taxon>Dioscorea</taxon>
    </lineage>
</organism>
<feature type="transmembrane region" description="Helical" evidence="1">
    <location>
        <begin position="66"/>
        <end position="85"/>
    </location>
</feature>